<evidence type="ECO:0000313" key="1">
    <source>
        <dbReference type="EMBL" id="KAF9643951.1"/>
    </source>
</evidence>
<reference evidence="1" key="2">
    <citation type="journal article" date="2020" name="Nat. Commun.">
        <title>Large-scale genome sequencing of mycorrhizal fungi provides insights into the early evolution of symbiotic traits.</title>
        <authorList>
            <person name="Miyauchi S."/>
            <person name="Kiss E."/>
            <person name="Kuo A."/>
            <person name="Drula E."/>
            <person name="Kohler A."/>
            <person name="Sanchez-Garcia M."/>
            <person name="Morin E."/>
            <person name="Andreopoulos B."/>
            <person name="Barry K.W."/>
            <person name="Bonito G."/>
            <person name="Buee M."/>
            <person name="Carver A."/>
            <person name="Chen C."/>
            <person name="Cichocki N."/>
            <person name="Clum A."/>
            <person name="Culley D."/>
            <person name="Crous P.W."/>
            <person name="Fauchery L."/>
            <person name="Girlanda M."/>
            <person name="Hayes R.D."/>
            <person name="Keri Z."/>
            <person name="LaButti K."/>
            <person name="Lipzen A."/>
            <person name="Lombard V."/>
            <person name="Magnuson J."/>
            <person name="Maillard F."/>
            <person name="Murat C."/>
            <person name="Nolan M."/>
            <person name="Ohm R.A."/>
            <person name="Pangilinan J."/>
            <person name="Pereira M.F."/>
            <person name="Perotto S."/>
            <person name="Peter M."/>
            <person name="Pfister S."/>
            <person name="Riley R."/>
            <person name="Sitrit Y."/>
            <person name="Stielow J.B."/>
            <person name="Szollosi G."/>
            <person name="Zifcakova L."/>
            <person name="Stursova M."/>
            <person name="Spatafora J.W."/>
            <person name="Tedersoo L."/>
            <person name="Vaario L.M."/>
            <person name="Yamada A."/>
            <person name="Yan M."/>
            <person name="Wang P."/>
            <person name="Xu J."/>
            <person name="Bruns T."/>
            <person name="Baldrian P."/>
            <person name="Vilgalys R."/>
            <person name="Dunand C."/>
            <person name="Henrissat B."/>
            <person name="Grigoriev I.V."/>
            <person name="Hibbett D."/>
            <person name="Nagy L.G."/>
            <person name="Martin F.M."/>
        </authorList>
    </citation>
    <scope>NUCLEOTIDE SEQUENCE</scope>
    <source>
        <strain evidence="1">P2</strain>
    </source>
</reference>
<dbReference type="Proteomes" id="UP000886501">
    <property type="component" value="Unassembled WGS sequence"/>
</dbReference>
<name>A0ACB6Z475_THEGA</name>
<dbReference type="EMBL" id="MU118173">
    <property type="protein sequence ID" value="KAF9643951.1"/>
    <property type="molecule type" value="Genomic_DNA"/>
</dbReference>
<reference evidence="1" key="1">
    <citation type="submission" date="2019-10" db="EMBL/GenBank/DDBJ databases">
        <authorList>
            <consortium name="DOE Joint Genome Institute"/>
            <person name="Kuo A."/>
            <person name="Miyauchi S."/>
            <person name="Kiss E."/>
            <person name="Drula E."/>
            <person name="Kohler A."/>
            <person name="Sanchez-Garcia M."/>
            <person name="Andreopoulos B."/>
            <person name="Barry K.W."/>
            <person name="Bonito G."/>
            <person name="Buee M."/>
            <person name="Carver A."/>
            <person name="Chen C."/>
            <person name="Cichocki N."/>
            <person name="Clum A."/>
            <person name="Culley D."/>
            <person name="Crous P.W."/>
            <person name="Fauchery L."/>
            <person name="Girlanda M."/>
            <person name="Hayes R."/>
            <person name="Keri Z."/>
            <person name="Labutti K."/>
            <person name="Lipzen A."/>
            <person name="Lombard V."/>
            <person name="Magnuson J."/>
            <person name="Maillard F."/>
            <person name="Morin E."/>
            <person name="Murat C."/>
            <person name="Nolan M."/>
            <person name="Ohm R."/>
            <person name="Pangilinan J."/>
            <person name="Pereira M."/>
            <person name="Perotto S."/>
            <person name="Peter M."/>
            <person name="Riley R."/>
            <person name="Sitrit Y."/>
            <person name="Stielow B."/>
            <person name="Szollosi G."/>
            <person name="Zifcakova L."/>
            <person name="Stursova M."/>
            <person name="Spatafora J.W."/>
            <person name="Tedersoo L."/>
            <person name="Vaario L.-M."/>
            <person name="Yamada A."/>
            <person name="Yan M."/>
            <person name="Wang P."/>
            <person name="Xu J."/>
            <person name="Bruns T."/>
            <person name="Baldrian P."/>
            <person name="Vilgalys R."/>
            <person name="Henrissat B."/>
            <person name="Grigoriev I.V."/>
            <person name="Hibbett D."/>
            <person name="Nagy L.G."/>
            <person name="Martin F.M."/>
        </authorList>
    </citation>
    <scope>NUCLEOTIDE SEQUENCE</scope>
    <source>
        <strain evidence="1">P2</strain>
    </source>
</reference>
<accession>A0ACB6Z475</accession>
<sequence length="83" mass="9473">MQLSTKNYRASPDPVTTSKLIQEVAKRIQWHIADLEANSDLFPFNNTVGEKWQLGRGRMKFEHMVITGLNHVSSGSWSPVIYI</sequence>
<proteinExistence type="predicted"/>
<organism evidence="1 2">
    <name type="scientific">Thelephora ganbajun</name>
    <name type="common">Ganba fungus</name>
    <dbReference type="NCBI Taxonomy" id="370292"/>
    <lineage>
        <taxon>Eukaryota</taxon>
        <taxon>Fungi</taxon>
        <taxon>Dikarya</taxon>
        <taxon>Basidiomycota</taxon>
        <taxon>Agaricomycotina</taxon>
        <taxon>Agaricomycetes</taxon>
        <taxon>Thelephorales</taxon>
        <taxon>Thelephoraceae</taxon>
        <taxon>Thelephora</taxon>
    </lineage>
</organism>
<gene>
    <name evidence="1" type="ORF">BDM02DRAFT_3122703</name>
</gene>
<protein>
    <submittedName>
        <fullName evidence="1">Uncharacterized protein</fullName>
    </submittedName>
</protein>
<feature type="non-terminal residue" evidence="1">
    <location>
        <position position="83"/>
    </location>
</feature>
<evidence type="ECO:0000313" key="2">
    <source>
        <dbReference type="Proteomes" id="UP000886501"/>
    </source>
</evidence>
<comment type="caution">
    <text evidence="1">The sequence shown here is derived from an EMBL/GenBank/DDBJ whole genome shotgun (WGS) entry which is preliminary data.</text>
</comment>
<keyword evidence="2" id="KW-1185">Reference proteome</keyword>